<keyword evidence="2" id="KW-0548">Nucleotidyltransferase</keyword>
<keyword evidence="2" id="KW-0695">RNA-directed DNA polymerase</keyword>
<dbReference type="GO" id="GO:0003964">
    <property type="term" value="F:RNA-directed DNA polymerase activity"/>
    <property type="evidence" value="ECO:0007669"/>
    <property type="project" value="UniProtKB-KW"/>
</dbReference>
<name>A0A2U1LMM4_ARTAN</name>
<protein>
    <submittedName>
        <fullName evidence="2">RNA-directed DNA polymerase, eukaryota, Reverse transcriptase zinc-binding domain protein</fullName>
    </submittedName>
</protein>
<comment type="caution">
    <text evidence="2">The sequence shown here is derived from an EMBL/GenBank/DDBJ whole genome shotgun (WGS) entry which is preliminary data.</text>
</comment>
<dbReference type="InterPro" id="IPR026960">
    <property type="entry name" value="RVT-Znf"/>
</dbReference>
<proteinExistence type="predicted"/>
<dbReference type="AlphaFoldDB" id="A0A2U1LMM4"/>
<dbReference type="OrthoDB" id="1938625at2759"/>
<accession>A0A2U1LMM4</accession>
<dbReference type="Proteomes" id="UP000245207">
    <property type="component" value="Unassembled WGS sequence"/>
</dbReference>
<feature type="domain" description="Reverse transcriptase zinc-binding" evidence="1">
    <location>
        <begin position="448"/>
        <end position="531"/>
    </location>
</feature>
<reference evidence="2 3" key="1">
    <citation type="journal article" date="2018" name="Mol. Plant">
        <title>The genome of Artemisia annua provides insight into the evolution of Asteraceae family and artemisinin biosynthesis.</title>
        <authorList>
            <person name="Shen Q."/>
            <person name="Zhang L."/>
            <person name="Liao Z."/>
            <person name="Wang S."/>
            <person name="Yan T."/>
            <person name="Shi P."/>
            <person name="Liu M."/>
            <person name="Fu X."/>
            <person name="Pan Q."/>
            <person name="Wang Y."/>
            <person name="Lv Z."/>
            <person name="Lu X."/>
            <person name="Zhang F."/>
            <person name="Jiang W."/>
            <person name="Ma Y."/>
            <person name="Chen M."/>
            <person name="Hao X."/>
            <person name="Li L."/>
            <person name="Tang Y."/>
            <person name="Lv G."/>
            <person name="Zhou Y."/>
            <person name="Sun X."/>
            <person name="Brodelius P.E."/>
            <person name="Rose J.K.C."/>
            <person name="Tang K."/>
        </authorList>
    </citation>
    <scope>NUCLEOTIDE SEQUENCE [LARGE SCALE GENOMIC DNA]</scope>
    <source>
        <strain evidence="3">cv. Huhao1</strain>
        <tissue evidence="2">Leaf</tissue>
    </source>
</reference>
<dbReference type="Pfam" id="PF13966">
    <property type="entry name" value="zf-RVT"/>
    <property type="match status" value="1"/>
</dbReference>
<evidence type="ECO:0000313" key="2">
    <source>
        <dbReference type="EMBL" id="PWA50245.1"/>
    </source>
</evidence>
<keyword evidence="2" id="KW-0808">Transferase</keyword>
<dbReference type="EMBL" id="PKPP01008611">
    <property type="protein sequence ID" value="PWA50245.1"/>
    <property type="molecule type" value="Genomic_DNA"/>
</dbReference>
<gene>
    <name evidence="2" type="ORF">CTI12_AA475360</name>
</gene>
<dbReference type="PANTHER" id="PTHR33116">
    <property type="entry name" value="REVERSE TRANSCRIPTASE ZINC-BINDING DOMAIN-CONTAINING PROTEIN-RELATED-RELATED"/>
    <property type="match status" value="1"/>
</dbReference>
<sequence>MITVIEVVEYICWCITLVQSPLFQRLFRHHADVMTSASNDPIDMTLAPVCRDCLVGNHYPVDNVGPTWFSNQRFCCKLSITRINRNAGLFKGIQLNKEICLSHLFYADDALFVGQWSDGNINILMHALDCFHYVSGLKINMSKSKIMEQYVDDSIVHQAVSKLGCLVLSSPFLYLGTKVGGAMSRVQEWKVIVDKVKSRLSKWKLKTLSIGGRLTLLKSVLGSIPIFHMSIFRVPSKVLQVLESIRRQIFNGHDVGSNKATWVKWNSVLTDKKHGGLGVSSLYTLNRGLMLKWVWKFLTQKESLWTKVITAIHGVNGNLFSKCKMGGRSCWLSIVNEIRVLQIKGVDIFGFLKLRLGNGDMIKFWLDNWYAGGILKNILPRLYALETEKDVTISSKLNNLNLECSFRRTVRGGIEEEQLNIFSEIIRSINLVPMYDRWVWSLENSGEFTVASTRKLIDEVRLPKISDTTRWVKCVPIKVNILAWKIRSDALPTRINISRRGIDIQSISCPICDHGAETSDHLFFKCHMVREIGRKIARWWNIIFEEVNSYDE</sequence>
<evidence type="ECO:0000259" key="1">
    <source>
        <dbReference type="Pfam" id="PF13966"/>
    </source>
</evidence>
<evidence type="ECO:0000313" key="3">
    <source>
        <dbReference type="Proteomes" id="UP000245207"/>
    </source>
</evidence>
<dbReference type="PANTHER" id="PTHR33116:SF77">
    <property type="entry name" value="RNA-DIRECTED DNA POLYMERASE"/>
    <property type="match status" value="1"/>
</dbReference>
<keyword evidence="3" id="KW-1185">Reference proteome</keyword>
<organism evidence="2 3">
    <name type="scientific">Artemisia annua</name>
    <name type="common">Sweet wormwood</name>
    <dbReference type="NCBI Taxonomy" id="35608"/>
    <lineage>
        <taxon>Eukaryota</taxon>
        <taxon>Viridiplantae</taxon>
        <taxon>Streptophyta</taxon>
        <taxon>Embryophyta</taxon>
        <taxon>Tracheophyta</taxon>
        <taxon>Spermatophyta</taxon>
        <taxon>Magnoliopsida</taxon>
        <taxon>eudicotyledons</taxon>
        <taxon>Gunneridae</taxon>
        <taxon>Pentapetalae</taxon>
        <taxon>asterids</taxon>
        <taxon>campanulids</taxon>
        <taxon>Asterales</taxon>
        <taxon>Asteraceae</taxon>
        <taxon>Asteroideae</taxon>
        <taxon>Anthemideae</taxon>
        <taxon>Artemisiinae</taxon>
        <taxon>Artemisia</taxon>
    </lineage>
</organism>